<evidence type="ECO:0000313" key="6">
    <source>
        <dbReference type="Proteomes" id="UP000008493"/>
    </source>
</evidence>
<keyword evidence="4" id="KW-0539">Nucleus</keyword>
<dbReference type="GO" id="GO:0000387">
    <property type="term" value="P:spliceosomal snRNP assembly"/>
    <property type="evidence" value="ECO:0007669"/>
    <property type="project" value="TreeGrafter"/>
</dbReference>
<dbReference type="AlphaFoldDB" id="K5WTC5"/>
<dbReference type="Proteomes" id="UP000008493">
    <property type="component" value="Unassembled WGS sequence"/>
</dbReference>
<accession>K5WTC5</accession>
<dbReference type="GeneID" id="18824267"/>
<protein>
    <submittedName>
        <fullName evidence="5">Uncharacterized protein</fullName>
    </submittedName>
</protein>
<dbReference type="OrthoDB" id="19714at2759"/>
<dbReference type="GO" id="GO:0005681">
    <property type="term" value="C:spliceosomal complex"/>
    <property type="evidence" value="ECO:0007669"/>
    <property type="project" value="TreeGrafter"/>
</dbReference>
<gene>
    <name evidence="5" type="ORF">AGABI1DRAFT_114261</name>
</gene>
<comment type="subcellular location">
    <subcellularLocation>
        <location evidence="2">Cytoplasm</location>
    </subcellularLocation>
    <subcellularLocation>
        <location evidence="1">Nucleus</location>
    </subcellularLocation>
</comment>
<sequence>HQISSLPAFVSREQHTSIVASTPSSFNDIPPIVQHQEENVTVVLDPPLSEFSGDDLKGSLYVLTSALVFFSIKGRGFQVEYPSITLHAVSRGESGPSI</sequence>
<evidence type="ECO:0000256" key="4">
    <source>
        <dbReference type="ARBA" id="ARBA00023242"/>
    </source>
</evidence>
<dbReference type="PANTHER" id="PTHR21399">
    <property type="entry name" value="CHLORIDE CONDUCTANCE REGULATORY PROTEIN ICLN"/>
    <property type="match status" value="1"/>
</dbReference>
<evidence type="ECO:0000256" key="1">
    <source>
        <dbReference type="ARBA" id="ARBA00004123"/>
    </source>
</evidence>
<dbReference type="KEGG" id="abp:AGABI1DRAFT114261"/>
<dbReference type="eggNOG" id="KOG3238">
    <property type="taxonomic scope" value="Eukaryota"/>
</dbReference>
<reference evidence="6" key="1">
    <citation type="journal article" date="2012" name="Proc. Natl. Acad. Sci. U.S.A.">
        <title>Genome sequence of the button mushroom Agaricus bisporus reveals mechanisms governing adaptation to a humic-rich ecological niche.</title>
        <authorList>
            <person name="Morin E."/>
            <person name="Kohler A."/>
            <person name="Baker A.R."/>
            <person name="Foulongne-Oriol M."/>
            <person name="Lombard V."/>
            <person name="Nagy L.G."/>
            <person name="Ohm R.A."/>
            <person name="Patyshakuliyeva A."/>
            <person name="Brun A."/>
            <person name="Aerts A.L."/>
            <person name="Bailey A.M."/>
            <person name="Billette C."/>
            <person name="Coutinho P.M."/>
            <person name="Deakin G."/>
            <person name="Doddapaneni H."/>
            <person name="Floudas D."/>
            <person name="Grimwood J."/>
            <person name="Hilden K."/>
            <person name="Kuees U."/>
            <person name="LaButti K.M."/>
            <person name="Lapidus A."/>
            <person name="Lindquist E.A."/>
            <person name="Lucas S.M."/>
            <person name="Murat C."/>
            <person name="Riley R.W."/>
            <person name="Salamov A.A."/>
            <person name="Schmutz J."/>
            <person name="Subramanian V."/>
            <person name="Woesten H.A.B."/>
            <person name="Xu J."/>
            <person name="Eastwood D.C."/>
            <person name="Foster G.D."/>
            <person name="Sonnenberg A.S."/>
            <person name="Cullen D."/>
            <person name="de Vries R.P."/>
            <person name="Lundell T."/>
            <person name="Hibbett D.S."/>
            <person name="Henrissat B."/>
            <person name="Burton K.S."/>
            <person name="Kerrigan R.W."/>
            <person name="Challen M.P."/>
            <person name="Grigoriev I.V."/>
            <person name="Martin F."/>
        </authorList>
    </citation>
    <scope>NUCLEOTIDE SEQUENCE [LARGE SCALE GENOMIC DNA]</scope>
    <source>
        <strain evidence="6">JB137-S8 / ATCC MYA-4627 / FGSC 10392</strain>
    </source>
</reference>
<dbReference type="GO" id="GO:0005829">
    <property type="term" value="C:cytosol"/>
    <property type="evidence" value="ECO:0007669"/>
    <property type="project" value="TreeGrafter"/>
</dbReference>
<dbReference type="Pfam" id="PF03517">
    <property type="entry name" value="Voldacs"/>
    <property type="match status" value="1"/>
</dbReference>
<dbReference type="STRING" id="597362.K5WTC5"/>
<name>K5WTC5_AGABU</name>
<feature type="non-terminal residue" evidence="5">
    <location>
        <position position="98"/>
    </location>
</feature>
<feature type="non-terminal residue" evidence="5">
    <location>
        <position position="1"/>
    </location>
</feature>
<dbReference type="PANTHER" id="PTHR21399:SF0">
    <property type="entry name" value="METHYLOSOME SUBUNIT PICLN"/>
    <property type="match status" value="1"/>
</dbReference>
<dbReference type="HOGENOM" id="CLU_2339038_0_0_1"/>
<dbReference type="Gene3D" id="2.30.29.30">
    <property type="entry name" value="Pleckstrin-homology domain (PH domain)/Phosphotyrosine-binding domain (PTB)"/>
    <property type="match status" value="1"/>
</dbReference>
<evidence type="ECO:0000313" key="5">
    <source>
        <dbReference type="EMBL" id="EKM78651.1"/>
    </source>
</evidence>
<keyword evidence="3" id="KW-0963">Cytoplasm</keyword>
<evidence type="ECO:0000256" key="2">
    <source>
        <dbReference type="ARBA" id="ARBA00004496"/>
    </source>
</evidence>
<keyword evidence="6" id="KW-1185">Reference proteome</keyword>
<dbReference type="InterPro" id="IPR039924">
    <property type="entry name" value="ICln/Lot5/Saf5"/>
</dbReference>
<evidence type="ECO:0000256" key="3">
    <source>
        <dbReference type="ARBA" id="ARBA00022490"/>
    </source>
</evidence>
<dbReference type="GO" id="GO:0034715">
    <property type="term" value="C:pICln-Sm protein complex"/>
    <property type="evidence" value="ECO:0007669"/>
    <property type="project" value="TreeGrafter"/>
</dbReference>
<dbReference type="EMBL" id="JH971391">
    <property type="protein sequence ID" value="EKM78651.1"/>
    <property type="molecule type" value="Genomic_DNA"/>
</dbReference>
<proteinExistence type="predicted"/>
<dbReference type="GO" id="GO:0045292">
    <property type="term" value="P:mRNA cis splicing, via spliceosome"/>
    <property type="evidence" value="ECO:0007669"/>
    <property type="project" value="TreeGrafter"/>
</dbReference>
<dbReference type="RefSeq" id="XP_007330498.1">
    <property type="nucleotide sequence ID" value="XM_007330436.1"/>
</dbReference>
<dbReference type="InParanoid" id="K5WTC5"/>
<dbReference type="InterPro" id="IPR011993">
    <property type="entry name" value="PH-like_dom_sf"/>
</dbReference>
<organism evidence="5 6">
    <name type="scientific">Agaricus bisporus var. burnettii (strain JB137-S8 / ATCC MYA-4627 / FGSC 10392)</name>
    <name type="common">White button mushroom</name>
    <dbReference type="NCBI Taxonomy" id="597362"/>
    <lineage>
        <taxon>Eukaryota</taxon>
        <taxon>Fungi</taxon>
        <taxon>Dikarya</taxon>
        <taxon>Basidiomycota</taxon>
        <taxon>Agaricomycotina</taxon>
        <taxon>Agaricomycetes</taxon>
        <taxon>Agaricomycetidae</taxon>
        <taxon>Agaricales</taxon>
        <taxon>Agaricineae</taxon>
        <taxon>Agaricaceae</taxon>
        <taxon>Agaricus</taxon>
    </lineage>
</organism>